<reference evidence="3" key="1">
    <citation type="journal article" date="2020" name="bioRxiv">
        <title>Comparative genomics of Chlamydomonas.</title>
        <authorList>
            <person name="Craig R.J."/>
            <person name="Hasan A.R."/>
            <person name="Ness R.W."/>
            <person name="Keightley P.D."/>
        </authorList>
    </citation>
    <scope>NUCLEOTIDE SEQUENCE</scope>
    <source>
        <strain evidence="3">CCAP 11/173</strain>
    </source>
</reference>
<proteinExistence type="predicted"/>
<feature type="region of interest" description="Disordered" evidence="2">
    <location>
        <begin position="773"/>
        <end position="795"/>
    </location>
</feature>
<evidence type="ECO:0000313" key="4">
    <source>
        <dbReference type="Proteomes" id="UP000613740"/>
    </source>
</evidence>
<dbReference type="GO" id="GO:0030048">
    <property type="term" value="P:actin filament-based movement"/>
    <property type="evidence" value="ECO:0007669"/>
    <property type="project" value="TreeGrafter"/>
</dbReference>
<comment type="caution">
    <text evidence="3">The sequence shown here is derived from an EMBL/GenBank/DDBJ whole genome shotgun (WGS) entry which is preliminary data.</text>
</comment>
<dbReference type="PANTHER" id="PTHR48226">
    <property type="entry name" value="OS06G0326200 PROTEIN"/>
    <property type="match status" value="1"/>
</dbReference>
<dbReference type="InterPro" id="IPR027417">
    <property type="entry name" value="P-loop_NTPase"/>
</dbReference>
<dbReference type="GO" id="GO:0005884">
    <property type="term" value="C:actin filament"/>
    <property type="evidence" value="ECO:0007669"/>
    <property type="project" value="TreeGrafter"/>
</dbReference>
<dbReference type="PANTHER" id="PTHR48226:SF1">
    <property type="entry name" value="WAS_WASL-INTERACTING PROTEIN FAMILY MEMBER 1"/>
    <property type="match status" value="1"/>
</dbReference>
<feature type="coiled-coil region" evidence="1">
    <location>
        <begin position="1298"/>
        <end position="1325"/>
    </location>
</feature>
<dbReference type="Gene3D" id="3.40.50.300">
    <property type="entry name" value="P-loop containing nucleotide triphosphate hydrolases"/>
    <property type="match status" value="1"/>
</dbReference>
<feature type="compositionally biased region" description="Gly residues" evidence="2">
    <location>
        <begin position="1166"/>
        <end position="1185"/>
    </location>
</feature>
<keyword evidence="4" id="KW-1185">Reference proteome</keyword>
<keyword evidence="1" id="KW-0175">Coiled coil</keyword>
<evidence type="ECO:0000256" key="1">
    <source>
        <dbReference type="SAM" id="Coils"/>
    </source>
</evidence>
<sequence length="1748" mass="179729">MGVNGLTRLLEEGGRPRVVTFAAGQGAGQVVVVDASAVEYHLLGRIRDDVHTNWREPGTFHRRLYADVCRYLGGLLRAGLRLVLVLDSASAPGAEMTAAARRREALAAGFFKPPTAEMVVLQAYQDLSRQLPGLTIRRSRHGADALVAAEAAAAAAPGQQLLAVLTDDSDFYVLGGACAPRLIHSTGVVVDTAAASVTLQVWDTRQLWQALAKAAVVSRGSAAAASTGPPAAEPSLLRRAQVAAVLGNDYSQDVRRRLQMRRGAVLGARGGGGRGGGGRSGGYAAGPSEVAREVLRLPPGAAPDLEFFRQPSVGLKSFGPEDLEAYDAVVQSYMDEYAAAIDGSAARLLTLRSPLQPANDAVAAAANGAHAVAAAAAAADADAVAAALPWIHPQLAARIAAADPVPPQLASLACRGLSTFTLPPEYCRALQHLRRGVTEALLGATAVAADAPAAAVGHGGGGGRCAYEYLAAEDALHVLVAGGGAGGGGGGEQAAGAEDCWFDPAAMPGVPVRGGSGSVQAAGAASAAPPVPQRQATLAETASAVAEAAAAAAGPAAPAVAAPGGAMLPPALAMYYALLLHAADPDPAAWQLQEVRDFLLPGVPLPVELLAAEAAEALAAVAEGAGDADADAEAGAELGPELAAALRAGSNVIDVGSALTGEDWEDIDAKDVVNRVRGGAGFALMGRIRPWQPAPLPLPQPQPGAIAPAGIDAAATARADARDAQRLVALARAALDAGAGGPLWARMNAAWAAARAEVRQQALCDVWSSANKPSPSATAVAAPPPAGSTHAAGQQQQAVAAAAAAPMRYRHQQQLLDLIDEHLTLAAQGAAGGVVAQHQPQLQAAGVGQEEYLLQAAPGTRLSVILSTPTGSGKTFTAVMLQLHVLRAQQARAAQGGGGAGAVAPDAGVVEEARTGHPRTILIYSVPTKQVLKRVGQECEAHRIVYWTAASVGEVFQVRRPYSIRTRKDTTKRDARVASGPMQEQLMECERKGVQLCDRGGGVPEVIIADIRATAALLAEAHACRSTSFFHWRRLVLYLDEPNMGLHLDPQLRHVVQRVMSHAPLTTVLASATLPHWDQLPAWWRGPPGVGAAVSTTRLVITQEPYELPVCRLAVLDAAAGQVVPLSPLDLFADAAEAAQLLTAHPRARVLLLRHFSPQQANRLLGLGGGGGGGGGGRGRGGGAGDHTPAEAGDEDRPGDGADEEGAEDWEVLGEHVGDLRSERLEPALMQLLGQPERFETLRAEWRAADRPAAAPRGLADALSKTAVTLIATLEPRRLALQLARESLGGEQAWAAKAKELRAKIREAVAAKRRAERERERQVSRGVGAAAAAEAGGRAAAAIDRSGDAGSVGRVSLRPGVVVDAEDAESGAQDDDTLVMLSQGIAYTSSGNVEPIVKSQYQQALLYAPDRSGVRPALHTLVVDYSAAYGTDAPAVDTLVLRPDLAALLSPADHQQLMGRLRRDGAAVYPDYDTLRAAVLGLGRRELTARRGARQAAFRGRVLEALAPHVGEAEGQQGAGAGPATAGAGVAAAAKAVVTQLRSVAVPGVFGRHEVAAVVLQAALCSLVVPLPELQAAAAAGVPGSPVPAAAQLAAATDSQLLAAKGRLRRWGNLQPLGLLAGLELKGPGEQRRLVEALAELCSGGSGGLAGAAGAGGAGEGADLDARLQRLSKFAKLVLVTLADEDVVEFEGLQQWLSQLTRGGDQRPKAGAAAELGAAQPPPAFVRAVREVAEWLEESSEDEEDEGV</sequence>
<dbReference type="Proteomes" id="UP000613740">
    <property type="component" value="Unassembled WGS sequence"/>
</dbReference>
<organism evidence="3 4">
    <name type="scientific">Chlamydomonas schloesseri</name>
    <dbReference type="NCBI Taxonomy" id="2026947"/>
    <lineage>
        <taxon>Eukaryota</taxon>
        <taxon>Viridiplantae</taxon>
        <taxon>Chlorophyta</taxon>
        <taxon>core chlorophytes</taxon>
        <taxon>Chlorophyceae</taxon>
        <taxon>CS clade</taxon>
        <taxon>Chlamydomonadales</taxon>
        <taxon>Chlamydomonadaceae</taxon>
        <taxon>Chlamydomonas</taxon>
    </lineage>
</organism>
<feature type="region of interest" description="Disordered" evidence="2">
    <location>
        <begin position="1164"/>
        <end position="1206"/>
    </location>
</feature>
<dbReference type="InterPro" id="IPR029060">
    <property type="entry name" value="PIN-like_dom_sf"/>
</dbReference>
<evidence type="ECO:0000313" key="3">
    <source>
        <dbReference type="EMBL" id="KAG2448292.1"/>
    </source>
</evidence>
<dbReference type="EMBL" id="JAEHOD010000018">
    <property type="protein sequence ID" value="KAG2448292.1"/>
    <property type="molecule type" value="Genomic_DNA"/>
</dbReference>
<dbReference type="InterPro" id="IPR053099">
    <property type="entry name" value="WAS/WASL-interacting_domain"/>
</dbReference>
<protein>
    <submittedName>
        <fullName evidence="3">Uncharacterized protein</fullName>
    </submittedName>
</protein>
<dbReference type="OrthoDB" id="546611at2759"/>
<dbReference type="SUPFAM" id="SSF52540">
    <property type="entry name" value="P-loop containing nucleoside triphosphate hydrolases"/>
    <property type="match status" value="1"/>
</dbReference>
<dbReference type="Gene3D" id="1.25.40.180">
    <property type="match status" value="1"/>
</dbReference>
<dbReference type="SUPFAM" id="SSF88723">
    <property type="entry name" value="PIN domain-like"/>
    <property type="match status" value="1"/>
</dbReference>
<name>A0A835WJ20_9CHLO</name>
<evidence type="ECO:0000256" key="2">
    <source>
        <dbReference type="SAM" id="MobiDB-lite"/>
    </source>
</evidence>
<accession>A0A835WJ20</accession>
<gene>
    <name evidence="3" type="ORF">HYH02_006876</name>
</gene>
<dbReference type="Gene3D" id="3.40.50.1010">
    <property type="entry name" value="5'-nuclease"/>
    <property type="match status" value="1"/>
</dbReference>